<feature type="region of interest" description="Disordered" evidence="6">
    <location>
        <begin position="242"/>
        <end position="292"/>
    </location>
</feature>
<dbReference type="Proteomes" id="UP000050794">
    <property type="component" value="Unassembled WGS sequence"/>
</dbReference>
<dbReference type="InterPro" id="IPR036770">
    <property type="entry name" value="Ankyrin_rpt-contain_sf"/>
</dbReference>
<evidence type="ECO:0000256" key="1">
    <source>
        <dbReference type="ARBA" id="ARBA00007597"/>
    </source>
</evidence>
<comment type="similarity">
    <text evidence="1">Belongs to the ANKLE2 family.</text>
</comment>
<dbReference type="GO" id="GO:0005783">
    <property type="term" value="C:endoplasmic reticulum"/>
    <property type="evidence" value="ECO:0007669"/>
    <property type="project" value="TreeGrafter"/>
</dbReference>
<reference evidence="9" key="1">
    <citation type="submission" date="2016-06" db="UniProtKB">
        <authorList>
            <consortium name="WormBaseParasite"/>
        </authorList>
    </citation>
    <scope>IDENTIFICATION</scope>
</reference>
<dbReference type="Pfam" id="PF24567">
    <property type="entry name" value="ANKLE2_3rd"/>
    <property type="match status" value="1"/>
</dbReference>
<proteinExistence type="inferred from homology"/>
<feature type="compositionally biased region" description="Polar residues" evidence="6">
    <location>
        <begin position="272"/>
        <end position="292"/>
    </location>
</feature>
<dbReference type="PROSITE" id="PS50088">
    <property type="entry name" value="ANK_REPEAT"/>
    <property type="match status" value="1"/>
</dbReference>
<feature type="domain" description="ANKLE2 third alpha/beta" evidence="7">
    <location>
        <begin position="151"/>
        <end position="200"/>
    </location>
</feature>
<evidence type="ECO:0000256" key="5">
    <source>
        <dbReference type="PROSITE-ProRule" id="PRU00023"/>
    </source>
</evidence>
<accession>A0A183VG13</accession>
<keyword evidence="3 5" id="KW-0040">ANK repeat</keyword>
<keyword evidence="4" id="KW-0131">Cell cycle</keyword>
<evidence type="ECO:0000259" key="7">
    <source>
        <dbReference type="Pfam" id="PF24567"/>
    </source>
</evidence>
<dbReference type="WBParaSite" id="TCNE_0001968701-mRNA-1">
    <property type="protein sequence ID" value="TCNE_0001968701-mRNA-1"/>
    <property type="gene ID" value="TCNE_0001968701"/>
</dbReference>
<evidence type="ECO:0000256" key="3">
    <source>
        <dbReference type="ARBA" id="ARBA00023043"/>
    </source>
</evidence>
<sequence>LLDSYLNTPDKGALETPLHFASKFGHYEIVRMLLELTQCERNPKNKNGELPVDVCCSRASAENKKNQSAILALFSPVYVPLYRPEDCSTAAIIKPPGYYPPKAVPGVGSPFASAYVLAAVAGPFMSGEDAARFRKEWIAAEREARLRDPLKGPFMSGEDAARFRKEWIAAEREARLRDPLKGDERIGRALAHQYGVRWMERWRFYNDVIDLNSAGGLEKLNAYLVRNMLVSSREDTSARKKLVFDEDDEEQQPVDDDQFEDSFEVLPPLHPQTPSVSQETSLSDSLGSFISR</sequence>
<evidence type="ECO:0000256" key="2">
    <source>
        <dbReference type="ARBA" id="ARBA00022618"/>
    </source>
</evidence>
<dbReference type="SUPFAM" id="SSF48403">
    <property type="entry name" value="Ankyrin repeat"/>
    <property type="match status" value="1"/>
</dbReference>
<evidence type="ECO:0000313" key="8">
    <source>
        <dbReference type="Proteomes" id="UP000050794"/>
    </source>
</evidence>
<keyword evidence="8" id="KW-1185">Reference proteome</keyword>
<dbReference type="GO" id="GO:0051301">
    <property type="term" value="P:cell division"/>
    <property type="evidence" value="ECO:0007669"/>
    <property type="project" value="UniProtKB-KW"/>
</dbReference>
<dbReference type="InterPro" id="IPR056237">
    <property type="entry name" value="ANKLE2_3rd"/>
</dbReference>
<evidence type="ECO:0000256" key="6">
    <source>
        <dbReference type="SAM" id="MobiDB-lite"/>
    </source>
</evidence>
<dbReference type="AlphaFoldDB" id="A0A183VG13"/>
<organism evidence="8 9">
    <name type="scientific">Toxocara canis</name>
    <name type="common">Canine roundworm</name>
    <dbReference type="NCBI Taxonomy" id="6265"/>
    <lineage>
        <taxon>Eukaryota</taxon>
        <taxon>Metazoa</taxon>
        <taxon>Ecdysozoa</taxon>
        <taxon>Nematoda</taxon>
        <taxon>Chromadorea</taxon>
        <taxon>Rhabditida</taxon>
        <taxon>Spirurina</taxon>
        <taxon>Ascaridomorpha</taxon>
        <taxon>Ascaridoidea</taxon>
        <taxon>Toxocaridae</taxon>
        <taxon>Toxocara</taxon>
    </lineage>
</organism>
<dbReference type="PROSITE" id="PS50297">
    <property type="entry name" value="ANK_REP_REGION"/>
    <property type="match status" value="1"/>
</dbReference>
<dbReference type="Gene3D" id="1.25.40.20">
    <property type="entry name" value="Ankyrin repeat-containing domain"/>
    <property type="match status" value="1"/>
</dbReference>
<dbReference type="PANTHER" id="PTHR12349:SF4">
    <property type="entry name" value="ANKYRIN REPEAT AND LEM DOMAIN-CONTAINING PROTEIN 2"/>
    <property type="match status" value="1"/>
</dbReference>
<keyword evidence="2" id="KW-0132">Cell division</keyword>
<feature type="repeat" description="ANK" evidence="5">
    <location>
        <begin position="13"/>
        <end position="35"/>
    </location>
</feature>
<protein>
    <submittedName>
        <fullName evidence="9">ANK_REP_REGION domain-containing protein</fullName>
    </submittedName>
</protein>
<dbReference type="Pfam" id="PF13857">
    <property type="entry name" value="Ank_5"/>
    <property type="match status" value="1"/>
</dbReference>
<feature type="compositionally biased region" description="Acidic residues" evidence="6">
    <location>
        <begin position="245"/>
        <end position="263"/>
    </location>
</feature>
<name>A0A183VG13_TOXCA</name>
<dbReference type="PANTHER" id="PTHR12349">
    <property type="entry name" value="ANKYRIN REPEAT AND LEM DOMAIN-CONTAINING PROTEIN 2"/>
    <property type="match status" value="1"/>
</dbReference>
<dbReference type="InterPro" id="IPR002110">
    <property type="entry name" value="Ankyrin_rpt"/>
</dbReference>
<evidence type="ECO:0000313" key="9">
    <source>
        <dbReference type="WBParaSite" id="TCNE_0001968701-mRNA-1"/>
    </source>
</evidence>
<evidence type="ECO:0000256" key="4">
    <source>
        <dbReference type="ARBA" id="ARBA00023306"/>
    </source>
</evidence>
<dbReference type="GO" id="GO:0051721">
    <property type="term" value="F:protein phosphatase 2A binding"/>
    <property type="evidence" value="ECO:0007669"/>
    <property type="project" value="TreeGrafter"/>
</dbReference>